<dbReference type="InterPro" id="IPR006553">
    <property type="entry name" value="Leu-rich_rpt_Cys-con_subtyp"/>
</dbReference>
<dbReference type="KEGG" id="mnt:21409999"/>
<evidence type="ECO:0008006" key="4">
    <source>
        <dbReference type="Google" id="ProtNLM"/>
    </source>
</evidence>
<keyword evidence="3" id="KW-1185">Reference proteome</keyword>
<sequence length="775" mass="85327">MAVLRSREIVPTGTPPKPQKTRNDNKLEPPTPAQTKESSPSSHQDPIPISTGSAPGRVPVLGVAPRRSRRLASKLVEPPAEGPSRDSVQDGGRQRRKGGSREDAAYSAEEKAKEEIEEVKTDSGSEEPRFWSSDLEEAKGKRKLGVVDGYLPSLECSEDGEGGIGVLSLRSGKRVSKRGNDGIEGGRQVGEFGKIGEDKGKAILDSEEASGEFRIPKISKGKRKISDSGEEEVIADENGDNRKRKGKGLLVEDDGLVSNSNLDVEIRLETEVENNSGDNVVSNEGQVRNEFMERFRDIARRNAYRFAHFDGEEEDNEPHSEVDDEPDIEDWPGPFSTALKIIRDREKKNQQPGNSSSREKKPADVVWFPKSNQDCKWSKNVVPSLQELSLRCLANNADKLVSLDYFPDCLKHRLSQLLCDSRRMNAHVFKLLLQGSPTEVCVKDCSWLTEEEFTKCFQNFDPSNLMVLQLGFCGRCLPDFLLCSTLACAENSLPVLTTLSVRGACRLSDIGLKSLVSSAPALRSLNLTECSLLTSSSIDTLANSLGLILRELYLDQCLSIDVMLTLPALKKLEQLEVLSLAGIATVCDKFIREFISIRGHNMKELILADCVNLTDSSLKIIAEKCPGLRAVDLSNLRKLTDSSLGYLANCCRAIQRLILSRDLFSDKSIAAFLETSGECLEELSLNSVRKVGCHTALSIARRLRVLRSLNLSFCRGLTDNALGFIVDSCLSLRVLKIFGCTQVTSVFVNGHSNPDVKIIGLPMCPVLEDFKEPSV</sequence>
<dbReference type="STRING" id="981085.W9R6A3"/>
<feature type="compositionally biased region" description="Polar residues" evidence="1">
    <location>
        <begin position="33"/>
        <end position="44"/>
    </location>
</feature>
<gene>
    <name evidence="2" type="ORF">L484_027377</name>
</gene>
<dbReference type="GO" id="GO:0019005">
    <property type="term" value="C:SCF ubiquitin ligase complex"/>
    <property type="evidence" value="ECO:0007669"/>
    <property type="project" value="TreeGrafter"/>
</dbReference>
<dbReference type="OrthoDB" id="10257471at2759"/>
<reference evidence="3" key="1">
    <citation type="submission" date="2013-01" db="EMBL/GenBank/DDBJ databases">
        <title>Draft Genome Sequence of a Mulberry Tree, Morus notabilis C.K. Schneid.</title>
        <authorList>
            <person name="He N."/>
            <person name="Zhao S."/>
        </authorList>
    </citation>
    <scope>NUCLEOTIDE SEQUENCE</scope>
</reference>
<dbReference type="GO" id="GO:0031146">
    <property type="term" value="P:SCF-dependent proteasomal ubiquitin-dependent protein catabolic process"/>
    <property type="evidence" value="ECO:0007669"/>
    <property type="project" value="TreeGrafter"/>
</dbReference>
<dbReference type="SUPFAM" id="SSF52047">
    <property type="entry name" value="RNI-like"/>
    <property type="match status" value="2"/>
</dbReference>
<feature type="compositionally biased region" description="Acidic residues" evidence="1">
    <location>
        <begin position="311"/>
        <end position="330"/>
    </location>
</feature>
<dbReference type="Gene3D" id="3.80.10.10">
    <property type="entry name" value="Ribonuclease Inhibitor"/>
    <property type="match status" value="3"/>
</dbReference>
<protein>
    <recommendedName>
        <fullName evidence="4">DNA repair protein rhp7</fullName>
    </recommendedName>
</protein>
<dbReference type="AlphaFoldDB" id="W9R6A3"/>
<evidence type="ECO:0000313" key="2">
    <source>
        <dbReference type="EMBL" id="EXB38942.1"/>
    </source>
</evidence>
<feature type="compositionally biased region" description="Acidic residues" evidence="1">
    <location>
        <begin position="228"/>
        <end position="238"/>
    </location>
</feature>
<name>W9R6A3_9ROSA</name>
<evidence type="ECO:0000313" key="3">
    <source>
        <dbReference type="Proteomes" id="UP000030645"/>
    </source>
</evidence>
<dbReference type="eggNOG" id="KOG1947">
    <property type="taxonomic scope" value="Eukaryota"/>
</dbReference>
<dbReference type="PANTHER" id="PTHR13318:SF101">
    <property type="entry name" value="F-BOX_LRR PROTEIN"/>
    <property type="match status" value="1"/>
</dbReference>
<feature type="region of interest" description="Disordered" evidence="1">
    <location>
        <begin position="220"/>
        <end position="247"/>
    </location>
</feature>
<proteinExistence type="predicted"/>
<dbReference type="Proteomes" id="UP000030645">
    <property type="component" value="Unassembled WGS sequence"/>
</dbReference>
<feature type="region of interest" description="Disordered" evidence="1">
    <location>
        <begin position="1"/>
        <end position="133"/>
    </location>
</feature>
<dbReference type="PANTHER" id="PTHR13318">
    <property type="entry name" value="PARTNER OF PAIRED, ISOFORM B-RELATED"/>
    <property type="match status" value="1"/>
</dbReference>
<dbReference type="InterPro" id="IPR032675">
    <property type="entry name" value="LRR_dom_sf"/>
</dbReference>
<dbReference type="EMBL" id="KE343704">
    <property type="protein sequence ID" value="EXB38942.1"/>
    <property type="molecule type" value="Genomic_DNA"/>
</dbReference>
<feature type="region of interest" description="Disordered" evidence="1">
    <location>
        <begin position="309"/>
        <end position="332"/>
    </location>
</feature>
<feature type="region of interest" description="Disordered" evidence="1">
    <location>
        <begin position="175"/>
        <end position="194"/>
    </location>
</feature>
<accession>W9R6A3</accession>
<organism evidence="2 3">
    <name type="scientific">Morus notabilis</name>
    <dbReference type="NCBI Taxonomy" id="981085"/>
    <lineage>
        <taxon>Eukaryota</taxon>
        <taxon>Viridiplantae</taxon>
        <taxon>Streptophyta</taxon>
        <taxon>Embryophyta</taxon>
        <taxon>Tracheophyta</taxon>
        <taxon>Spermatophyta</taxon>
        <taxon>Magnoliopsida</taxon>
        <taxon>eudicotyledons</taxon>
        <taxon>Gunneridae</taxon>
        <taxon>Pentapetalae</taxon>
        <taxon>rosids</taxon>
        <taxon>fabids</taxon>
        <taxon>Rosales</taxon>
        <taxon>Moraceae</taxon>
        <taxon>Moreae</taxon>
        <taxon>Morus</taxon>
    </lineage>
</organism>
<dbReference type="SMART" id="SM00367">
    <property type="entry name" value="LRR_CC"/>
    <property type="match status" value="6"/>
</dbReference>
<evidence type="ECO:0000256" key="1">
    <source>
        <dbReference type="SAM" id="MobiDB-lite"/>
    </source>
</evidence>
<feature type="compositionally biased region" description="Basic and acidic residues" evidence="1">
    <location>
        <begin position="99"/>
        <end position="129"/>
    </location>
</feature>